<feature type="compositionally biased region" description="Basic and acidic residues" evidence="1">
    <location>
        <begin position="99"/>
        <end position="120"/>
    </location>
</feature>
<sequence length="149" mass="16037">TADSAVIVSVEVSPRLARCNFTSPSKPAVPQDEQEDRHPERLCPITRQTEVIHIPSATASAGSTRKTASGGRPKGPRKPRVTAGHTEAKRRPPCLHGLLETDRPQAREEAGPGRAKEGRGRATVSMRMSPAPKPILLTPQAKESKDKAK</sequence>
<evidence type="ECO:0000256" key="1">
    <source>
        <dbReference type="SAM" id="MobiDB-lite"/>
    </source>
</evidence>
<dbReference type="EMBL" id="CANTUW010001190">
    <property type="protein sequence ID" value="CAI7935519.1"/>
    <property type="molecule type" value="Genomic_DNA"/>
</dbReference>
<dbReference type="Proteomes" id="UP001178461">
    <property type="component" value="Unassembled WGS sequence"/>
</dbReference>
<comment type="caution">
    <text evidence="2">The sequence shown here is derived from an EMBL/GenBank/DDBJ whole genome shotgun (WGS) entry which is preliminary data.</text>
</comment>
<feature type="non-terminal residue" evidence="2">
    <location>
        <position position="1"/>
    </location>
</feature>
<proteinExistence type="predicted"/>
<accession>A0AA35QRE1</accession>
<feature type="region of interest" description="Disordered" evidence="1">
    <location>
        <begin position="19"/>
        <end position="149"/>
    </location>
</feature>
<feature type="compositionally biased region" description="Polar residues" evidence="1">
    <location>
        <begin position="57"/>
        <end position="67"/>
    </location>
</feature>
<reference evidence="2" key="1">
    <citation type="submission" date="2022-12" db="EMBL/GenBank/DDBJ databases">
        <authorList>
            <person name="Alioto T."/>
            <person name="Alioto T."/>
            <person name="Gomez Garrido J."/>
        </authorList>
    </citation>
    <scope>NUCLEOTIDE SEQUENCE</scope>
</reference>
<evidence type="ECO:0000313" key="3">
    <source>
        <dbReference type="Proteomes" id="UP001178461"/>
    </source>
</evidence>
<feature type="non-terminal residue" evidence="2">
    <location>
        <position position="149"/>
    </location>
</feature>
<dbReference type="AlphaFoldDB" id="A0AA35QRE1"/>
<keyword evidence="3" id="KW-1185">Reference proteome</keyword>
<evidence type="ECO:0000313" key="2">
    <source>
        <dbReference type="EMBL" id="CAI7935519.1"/>
    </source>
</evidence>
<gene>
    <name evidence="2" type="ORF">PODLI_1B025025</name>
</gene>
<organism evidence="2 3">
    <name type="scientific">Podarcis lilfordi</name>
    <name type="common">Lilford's wall lizard</name>
    <dbReference type="NCBI Taxonomy" id="74358"/>
    <lineage>
        <taxon>Eukaryota</taxon>
        <taxon>Metazoa</taxon>
        <taxon>Chordata</taxon>
        <taxon>Craniata</taxon>
        <taxon>Vertebrata</taxon>
        <taxon>Euteleostomi</taxon>
        <taxon>Lepidosauria</taxon>
        <taxon>Squamata</taxon>
        <taxon>Bifurcata</taxon>
        <taxon>Unidentata</taxon>
        <taxon>Episquamata</taxon>
        <taxon>Laterata</taxon>
        <taxon>Lacertibaenia</taxon>
        <taxon>Lacertidae</taxon>
        <taxon>Podarcis</taxon>
    </lineage>
</organism>
<protein>
    <submittedName>
        <fullName evidence="2">Uncharacterized protein</fullName>
    </submittedName>
</protein>
<name>A0AA35QRE1_9SAUR</name>